<reference evidence="3 4" key="1">
    <citation type="submission" date="2018-07" db="EMBL/GenBank/DDBJ databases">
        <title>Genomic Encyclopedia of Type Strains, Phase IV (KMG-IV): sequencing the most valuable type-strain genomes for metagenomic binning, comparative biology and taxonomic classification.</title>
        <authorList>
            <person name="Goeker M."/>
        </authorList>
    </citation>
    <scope>NUCLEOTIDE SEQUENCE [LARGE SCALE GENOMIC DNA]</scope>
    <source>
        <strain evidence="3 4">DSM 44952</strain>
    </source>
</reference>
<feature type="compositionally biased region" description="Acidic residues" evidence="2">
    <location>
        <begin position="71"/>
        <end position="84"/>
    </location>
</feature>
<evidence type="ECO:0000313" key="4">
    <source>
        <dbReference type="Proteomes" id="UP000255355"/>
    </source>
</evidence>
<keyword evidence="1" id="KW-0175">Coiled coil</keyword>
<gene>
    <name evidence="3" type="ORF">DFR68_12269</name>
</gene>
<dbReference type="RefSeq" id="WP_068027643.1">
    <property type="nucleotide sequence ID" value="NZ_QQAZ01000022.1"/>
</dbReference>
<name>A0A370GI33_9NOCA</name>
<protein>
    <submittedName>
        <fullName evidence="3">Uncharacterized protein</fullName>
    </submittedName>
</protein>
<comment type="caution">
    <text evidence="3">The sequence shown here is derived from an EMBL/GenBank/DDBJ whole genome shotgun (WGS) entry which is preliminary data.</text>
</comment>
<dbReference type="EMBL" id="QQAZ01000022">
    <property type="protein sequence ID" value="RDI43307.1"/>
    <property type="molecule type" value="Genomic_DNA"/>
</dbReference>
<feature type="region of interest" description="Disordered" evidence="2">
    <location>
        <begin position="69"/>
        <end position="91"/>
    </location>
</feature>
<proteinExistence type="predicted"/>
<accession>A0A370GI33</accession>
<keyword evidence="4" id="KW-1185">Reference proteome</keyword>
<evidence type="ECO:0000313" key="3">
    <source>
        <dbReference type="EMBL" id="RDI43307.1"/>
    </source>
</evidence>
<feature type="coiled-coil region" evidence="1">
    <location>
        <begin position="15"/>
        <end position="42"/>
    </location>
</feature>
<sequence length="91" mass="10135">MEPPDPPPAPTIIDVGVERERIAALEQIRRRLESELDKADAGCGYAAMARQLRDTVNAIADARNRIYETLLGDEPEEDELEPPDVEPPNLE</sequence>
<dbReference type="Proteomes" id="UP000255355">
    <property type="component" value="Unassembled WGS sequence"/>
</dbReference>
<evidence type="ECO:0000256" key="1">
    <source>
        <dbReference type="SAM" id="Coils"/>
    </source>
</evidence>
<evidence type="ECO:0000256" key="2">
    <source>
        <dbReference type="SAM" id="MobiDB-lite"/>
    </source>
</evidence>
<dbReference type="OrthoDB" id="4560181at2"/>
<organism evidence="3 4">
    <name type="scientific">Nocardia mexicana</name>
    <dbReference type="NCBI Taxonomy" id="279262"/>
    <lineage>
        <taxon>Bacteria</taxon>
        <taxon>Bacillati</taxon>
        <taxon>Actinomycetota</taxon>
        <taxon>Actinomycetes</taxon>
        <taxon>Mycobacteriales</taxon>
        <taxon>Nocardiaceae</taxon>
        <taxon>Nocardia</taxon>
    </lineage>
</organism>
<dbReference type="AlphaFoldDB" id="A0A370GI33"/>